<feature type="domain" description="Trehalose synthase N-terminal" evidence="9">
    <location>
        <begin position="265"/>
        <end position="426"/>
    </location>
</feature>
<dbReference type="VEuPathDB" id="FungiDB:AJ78_07936"/>
<dbReference type="PANTHER" id="PTHR47779:SF1">
    <property type="entry name" value="SYNTHASE (CCG-9), PUTATIVE (AFU_ORTHOLOGUE AFUA_3G12100)-RELATED"/>
    <property type="match status" value="1"/>
</dbReference>
<dbReference type="InterPro" id="IPR001296">
    <property type="entry name" value="Glyco_trans_1"/>
</dbReference>
<protein>
    <submittedName>
        <fullName evidence="10">Uncharacterized protein</fullName>
    </submittedName>
</protein>
<evidence type="ECO:0000259" key="9">
    <source>
        <dbReference type="Pfam" id="PF21269"/>
    </source>
</evidence>
<evidence type="ECO:0000256" key="1">
    <source>
        <dbReference type="ARBA" id="ARBA00009481"/>
    </source>
</evidence>
<keyword evidence="11" id="KW-1185">Reference proteome</keyword>
<keyword evidence="6" id="KW-0119">Carbohydrate metabolism</keyword>
<dbReference type="Gene3D" id="3.40.50.2000">
    <property type="entry name" value="Glycogen Phosphorylase B"/>
    <property type="match status" value="2"/>
</dbReference>
<dbReference type="Proteomes" id="UP000182235">
    <property type="component" value="Unassembled WGS sequence"/>
</dbReference>
<organism evidence="10 11">
    <name type="scientific">Emergomyces pasteurianus Ep9510</name>
    <dbReference type="NCBI Taxonomy" id="1447872"/>
    <lineage>
        <taxon>Eukaryota</taxon>
        <taxon>Fungi</taxon>
        <taxon>Dikarya</taxon>
        <taxon>Ascomycota</taxon>
        <taxon>Pezizomycotina</taxon>
        <taxon>Eurotiomycetes</taxon>
        <taxon>Eurotiomycetidae</taxon>
        <taxon>Onygenales</taxon>
        <taxon>Ajellomycetaceae</taxon>
        <taxon>Emergomyces</taxon>
    </lineage>
</organism>
<feature type="compositionally biased region" description="Basic and acidic residues" evidence="7">
    <location>
        <begin position="8"/>
        <end position="23"/>
    </location>
</feature>
<evidence type="ECO:0000256" key="6">
    <source>
        <dbReference type="ARBA" id="ARBA00023277"/>
    </source>
</evidence>
<dbReference type="InterPro" id="IPR049438">
    <property type="entry name" value="TreT_GT1"/>
</dbReference>
<evidence type="ECO:0000259" key="8">
    <source>
        <dbReference type="Pfam" id="PF00534"/>
    </source>
</evidence>
<feature type="compositionally biased region" description="Gly residues" evidence="7">
    <location>
        <begin position="724"/>
        <end position="735"/>
    </location>
</feature>
<dbReference type="PANTHER" id="PTHR47779">
    <property type="entry name" value="SYNTHASE (CCG-9), PUTATIVE (AFU_ORTHOLOGUE AFUA_3G12100)-RELATED"/>
    <property type="match status" value="1"/>
</dbReference>
<dbReference type="SUPFAM" id="SSF53756">
    <property type="entry name" value="UDP-Glycosyltransferase/glycogen phosphorylase"/>
    <property type="match status" value="1"/>
</dbReference>
<dbReference type="Pfam" id="PF21269">
    <property type="entry name" value="TreT_GT1"/>
    <property type="match status" value="1"/>
</dbReference>
<evidence type="ECO:0000256" key="2">
    <source>
        <dbReference type="ARBA" id="ARBA00011738"/>
    </source>
</evidence>
<dbReference type="GO" id="GO:0016757">
    <property type="term" value="F:glycosyltransferase activity"/>
    <property type="evidence" value="ECO:0007669"/>
    <property type="project" value="UniProtKB-KW"/>
</dbReference>
<evidence type="ECO:0000313" key="11">
    <source>
        <dbReference type="Proteomes" id="UP000182235"/>
    </source>
</evidence>
<evidence type="ECO:0000256" key="4">
    <source>
        <dbReference type="ARBA" id="ARBA00022676"/>
    </source>
</evidence>
<evidence type="ECO:0000256" key="3">
    <source>
        <dbReference type="ARBA" id="ARBA00022526"/>
    </source>
</evidence>
<dbReference type="Pfam" id="PF00534">
    <property type="entry name" value="Glycos_transf_1"/>
    <property type="match status" value="1"/>
</dbReference>
<feature type="domain" description="Glycosyl transferase family 1" evidence="8">
    <location>
        <begin position="484"/>
        <end position="655"/>
    </location>
</feature>
<accession>A0A1J9Q5Q3</accession>
<dbReference type="InterPro" id="IPR052078">
    <property type="entry name" value="Trehalose_Metab_GTase"/>
</dbReference>
<evidence type="ECO:0000256" key="7">
    <source>
        <dbReference type="SAM" id="MobiDB-lite"/>
    </source>
</evidence>
<comment type="similarity">
    <text evidence="1">Belongs to the glycosyltransferase group 1 family. Glycosyltransferase 4 subfamily.</text>
</comment>
<gene>
    <name evidence="10" type="ORF">AJ78_07936</name>
</gene>
<name>A0A1J9Q5Q3_9EURO</name>
<dbReference type="STRING" id="1447872.A0A1J9Q5Q3"/>
<dbReference type="AlphaFoldDB" id="A0A1J9Q5Q3"/>
<evidence type="ECO:0000313" key="10">
    <source>
        <dbReference type="EMBL" id="OJD11260.1"/>
    </source>
</evidence>
<dbReference type="GO" id="GO:0006006">
    <property type="term" value="P:glucose metabolic process"/>
    <property type="evidence" value="ECO:0007669"/>
    <property type="project" value="UniProtKB-KW"/>
</dbReference>
<comment type="subunit">
    <text evidence="2">Homodimer.</text>
</comment>
<sequence length="735" mass="83310">MFMKKHITKAESLPERPSNEHRTPHLKPYVDMVISAFHDRRFQRRTSVYQKRDLLERVEKKLWTGPPSETIYAGISVRSTEDNEVVIALAIRDTTYFLDFSEHHFPVDERAYPTADVITDFVILELRKYEREHLEKFIGIALPRELAERCPHLCPRLWRELDIVPLVLHGKGVHSVGWINREYWNTKTLDEQAESVARKCITFFGPNKAPMLQVGYRGCVEVDCGFHAVLANLSDYELTVGSRTWNSVLRYAEDLKERKIKVAFFSATPQGGGVALMRHALVRFAESLEVDFKWYVPRPRPAVFRITKTNHNIFQGVSKPGERLTEENKTALTDWIVGNAKRYWCGKGGPLSPPSEGGADVIVIDDPQMPGLIPLIKEVTPVRPVIYRSHIQVRSDLIADPTTPQAEAWNYFWDSIKCADLFISHPVSSFVPHMVPRKTVGYLPASTDWLDGLNKPMDDFDIGYYGRIFNGKCREIGMTTIDYPDDEYIIQIARFDPSKGIFDLLDSYEKFRVLFAENRPSSEKPPKLLICGHGSVDDPDGVVIYDAVIEHIDNKLPHLKSSICVMHIPPSDQILNALLSKARVALQLSTREGFEVKVSEALHKGKPIIATMAGGIPLQVQDGKNGFLVEVGDTDAVARHLFNLWTDDELYYRLSSWAADSVSDEVSTVGNALSWLYLASELSKGKTVEPNERWINDMAREEAKEPYGKRENRLKRTVGEEKGSGAGFGFHRGKS</sequence>
<evidence type="ECO:0000256" key="5">
    <source>
        <dbReference type="ARBA" id="ARBA00022679"/>
    </source>
</evidence>
<comment type="caution">
    <text evidence="10">The sequence shown here is derived from an EMBL/GenBank/DDBJ whole genome shotgun (WGS) entry which is preliminary data.</text>
</comment>
<keyword evidence="3" id="KW-0313">Glucose metabolism</keyword>
<reference evidence="10 11" key="1">
    <citation type="submission" date="2015-07" db="EMBL/GenBank/DDBJ databases">
        <title>Emmonsia species relationships and genome sequence.</title>
        <authorList>
            <consortium name="The Broad Institute Genomics Platform"/>
            <person name="Cuomo C.A."/>
            <person name="Munoz J.F."/>
            <person name="Imamovic A."/>
            <person name="Priest M.E."/>
            <person name="Young S."/>
            <person name="Clay O.K."/>
            <person name="McEwen J.G."/>
        </authorList>
    </citation>
    <scope>NUCLEOTIDE SEQUENCE [LARGE SCALE GENOMIC DNA]</scope>
    <source>
        <strain evidence="10 11">UAMH 9510</strain>
    </source>
</reference>
<keyword evidence="5" id="KW-0808">Transferase</keyword>
<keyword evidence="4" id="KW-0328">Glycosyltransferase</keyword>
<proteinExistence type="inferred from homology"/>
<feature type="region of interest" description="Disordered" evidence="7">
    <location>
        <begin position="705"/>
        <end position="735"/>
    </location>
</feature>
<dbReference type="OrthoDB" id="937291at2759"/>
<feature type="region of interest" description="Disordered" evidence="7">
    <location>
        <begin position="1"/>
        <end position="24"/>
    </location>
</feature>
<dbReference type="EMBL" id="LGRN01000577">
    <property type="protein sequence ID" value="OJD11260.1"/>
    <property type="molecule type" value="Genomic_DNA"/>
</dbReference>